<feature type="compositionally biased region" description="Low complexity" evidence="9">
    <location>
        <begin position="425"/>
        <end position="450"/>
    </location>
</feature>
<feature type="compositionally biased region" description="Basic and acidic residues" evidence="9">
    <location>
        <begin position="611"/>
        <end position="628"/>
    </location>
</feature>
<comment type="subcellular location">
    <subcellularLocation>
        <location evidence="1">Mitochondrion</location>
    </subcellularLocation>
</comment>
<evidence type="ECO:0000256" key="7">
    <source>
        <dbReference type="ARBA" id="ARBA00023128"/>
    </source>
</evidence>
<keyword evidence="6" id="KW-0811">Translocation</keyword>
<feature type="region of interest" description="Disordered" evidence="9">
    <location>
        <begin position="228"/>
        <end position="268"/>
    </location>
</feature>
<keyword evidence="4" id="KW-0862">Zinc</keyword>
<dbReference type="PROSITE" id="PS51011">
    <property type="entry name" value="ARID"/>
    <property type="match status" value="1"/>
</dbReference>
<dbReference type="GO" id="GO:0005739">
    <property type="term" value="C:mitochondrion"/>
    <property type="evidence" value="ECO:0007669"/>
    <property type="project" value="UniProtKB-SubCell"/>
</dbReference>
<evidence type="ECO:0000256" key="1">
    <source>
        <dbReference type="ARBA" id="ARBA00004173"/>
    </source>
</evidence>
<feature type="compositionally biased region" description="Basic and acidic residues" evidence="9">
    <location>
        <begin position="555"/>
        <end position="564"/>
    </location>
</feature>
<dbReference type="PROSITE" id="PS51183">
    <property type="entry name" value="JMJN"/>
    <property type="match status" value="1"/>
</dbReference>
<feature type="compositionally biased region" description="Basic and acidic residues" evidence="9">
    <location>
        <begin position="740"/>
        <end position="749"/>
    </location>
</feature>
<feature type="compositionally biased region" description="Low complexity" evidence="9">
    <location>
        <begin position="787"/>
        <end position="798"/>
    </location>
</feature>
<dbReference type="GO" id="GO:0015031">
    <property type="term" value="P:protein transport"/>
    <property type="evidence" value="ECO:0007669"/>
    <property type="project" value="UniProtKB-KW"/>
</dbReference>
<feature type="region of interest" description="Disordered" evidence="9">
    <location>
        <begin position="291"/>
        <end position="345"/>
    </location>
</feature>
<dbReference type="Proteomes" id="UP000678499">
    <property type="component" value="Unassembled WGS sequence"/>
</dbReference>
<feature type="compositionally biased region" description="Gly residues" evidence="9">
    <location>
        <begin position="566"/>
        <end position="576"/>
    </location>
</feature>
<dbReference type="InterPro" id="IPR004217">
    <property type="entry name" value="Tim10-like"/>
</dbReference>
<dbReference type="Pfam" id="PF01388">
    <property type="entry name" value="ARID"/>
    <property type="match status" value="1"/>
</dbReference>
<protein>
    <submittedName>
        <fullName evidence="12">Uncharacterized protein</fullName>
    </submittedName>
</protein>
<gene>
    <name evidence="12" type="ORF">NMOB1V02_LOCUS4658</name>
</gene>
<dbReference type="InterPro" id="IPR036431">
    <property type="entry name" value="ARID_dom_sf"/>
</dbReference>
<proteinExistence type="predicted"/>
<dbReference type="Pfam" id="PF02953">
    <property type="entry name" value="zf-Tim10_DDP"/>
    <property type="match status" value="1"/>
</dbReference>
<name>A0A7R9BKA6_9CRUS</name>
<sequence>MAEGPSDADQMKQFRDFLISYNRLSETCFADCVHDFTTRHVRDKEFNCANNCVLKYLKINQRVSQRFQEIQVMANENLLAAAQKAASERCVNVLSAVMNRGKRRSAPVEPTDLTSRSNGDAPKRIRLQAHRKFAEGVPIPGRQCSESFVRPVDVDYFPKNARCSALSGGDVLAANSPENSRDADALDIIAPSAEAFCAYILYDGTDLMTPELEIFNNAALYVEEPSLGATSSVRGESPGGEKRVPVSRRDSSVTCGNSGVSTPRSNSSCATAVVNNAKTAKTLKDVKRSLDKEFSSKPSKKSLASRRSDSAIHKIYGREPRGLIKNVRPGEPPPAGAVRKSGTPISRRFLRHRIVRPSPVKKWLATKKIVAKPITAPKTNESITRETSKPKQKNAASNSGEKSATKSKQKTPSEPRITRFRRDSSSSSSSRSSSTTASSMVSESSSSTPRRALRSGGSVESLPLASKPTPKDSNSVKKASKQSKDNKSKKNSSPVTQKKQEDVVPKKIDVKSSNQKPVTRRVASLVVADEPSRKLRGSSQSVAENPRVSKLKRQARSEPGRKGDAVGAGAGGGGGSNAANLDSRRSCGPKSGDLRSRNTNNKPSEVAKSIASRERSSSESEKSEESTLLKRPSRKSKEACSTYMEVILSRLSAPDDDIDEISLADIGTDYSDFKRESTKEFETVPAKSEPAEESVGPKRGSATRSSSSSASSSSIKSVDKRIPSQKPEEHQQRKSLRRSKSADKGKAYAETDSSDSEASLAVDPDYSVTAGSNVDRRGSVVAKRSAKAGSDGDSTASSDSDEILKPFAARRSFNEIFEKLRNVPRPFLKKESKSKPDQATLSEARRNLIKSKEAEIFTEHKSKKKPKSPSVAGSESDKVKLESKTPKKASSDVYEFTDSSPVKKESKPSLPKPGRKEVVASKPDIPAQKSNLKSPKGKAVDVKAPEAAEPGEGLELSKAPIYRPTSEEFNDPMQYISKIAPEAQRYGMCCILPPNDFKPDCSMHDDMRFMAYNHYVHKMYRRWNAVSKTAAAILKTLEKSNITVDHMPWIGGVEVDLAALHNAVQSCTELTKVMDPKKWAKVADKLNIPSTVAGRADKLDKLYCKYVLPYAFLTASERATIYAEVEAEYKERLAAKIEEAQKKNDADLYAKDCDDDEDSSGEDESLECVVKV</sequence>
<dbReference type="PANTHER" id="PTHR13172">
    <property type="entry name" value="MITOCHONDRIAL IMPORT INNER MEMBRANE TRANSLOCASE SUBUNIT TIM9B"/>
    <property type="match status" value="1"/>
</dbReference>
<dbReference type="InterPro" id="IPR050673">
    <property type="entry name" value="Mito_inner_translocase_sub"/>
</dbReference>
<dbReference type="SUPFAM" id="SSF46774">
    <property type="entry name" value="ARID-like"/>
    <property type="match status" value="1"/>
</dbReference>
<keyword evidence="5" id="KW-0653">Protein transport</keyword>
<feature type="compositionally biased region" description="Basic and acidic residues" evidence="9">
    <location>
        <begin position="671"/>
        <end position="682"/>
    </location>
</feature>
<reference evidence="12" key="1">
    <citation type="submission" date="2020-11" db="EMBL/GenBank/DDBJ databases">
        <authorList>
            <person name="Tran Van P."/>
        </authorList>
    </citation>
    <scope>NUCLEOTIDE SEQUENCE</scope>
</reference>
<keyword evidence="13" id="KW-1185">Reference proteome</keyword>
<feature type="compositionally biased region" description="Acidic residues" evidence="9">
    <location>
        <begin position="1153"/>
        <end position="1166"/>
    </location>
</feature>
<keyword evidence="3" id="KW-0479">Metal-binding</keyword>
<feature type="region of interest" description="Disordered" evidence="9">
    <location>
        <begin position="101"/>
        <end position="120"/>
    </location>
</feature>
<evidence type="ECO:0000256" key="4">
    <source>
        <dbReference type="ARBA" id="ARBA00022833"/>
    </source>
</evidence>
<dbReference type="Gene3D" id="1.10.287.810">
    <property type="entry name" value="Mitochondrial import inner membrane translocase subunit tim13 like domains"/>
    <property type="match status" value="1"/>
</dbReference>
<feature type="region of interest" description="Disordered" evidence="9">
    <location>
        <begin position="375"/>
        <end position="639"/>
    </location>
</feature>
<feature type="region of interest" description="Disordered" evidence="9">
    <location>
        <begin position="824"/>
        <end position="950"/>
    </location>
</feature>
<feature type="compositionally biased region" description="Basic and acidic residues" evidence="9">
    <location>
        <begin position="498"/>
        <end position="510"/>
    </location>
</feature>
<evidence type="ECO:0000256" key="5">
    <source>
        <dbReference type="ARBA" id="ARBA00022927"/>
    </source>
</evidence>
<dbReference type="GO" id="GO:0046872">
    <property type="term" value="F:metal ion binding"/>
    <property type="evidence" value="ECO:0007669"/>
    <property type="project" value="UniProtKB-KW"/>
</dbReference>
<keyword evidence="8" id="KW-1015">Disulfide bond</keyword>
<dbReference type="InterPro" id="IPR035427">
    <property type="entry name" value="Tim10-like_dom_sf"/>
</dbReference>
<dbReference type="SMART" id="SM00501">
    <property type="entry name" value="BRIGHT"/>
    <property type="match status" value="1"/>
</dbReference>
<evidence type="ECO:0000259" key="10">
    <source>
        <dbReference type="PROSITE" id="PS51011"/>
    </source>
</evidence>
<dbReference type="InterPro" id="IPR003349">
    <property type="entry name" value="JmjN"/>
</dbReference>
<keyword evidence="2" id="KW-0813">Transport</keyword>
<feature type="compositionally biased region" description="Basic and acidic residues" evidence="9">
    <location>
        <begin position="843"/>
        <end position="860"/>
    </location>
</feature>
<evidence type="ECO:0000256" key="8">
    <source>
        <dbReference type="ARBA" id="ARBA00023157"/>
    </source>
</evidence>
<feature type="compositionally biased region" description="Basic and acidic residues" evidence="9">
    <location>
        <begin position="239"/>
        <end position="251"/>
    </location>
</feature>
<dbReference type="SUPFAM" id="SSF144122">
    <property type="entry name" value="Tim10-like"/>
    <property type="match status" value="1"/>
</dbReference>
<feature type="compositionally biased region" description="Basic and acidic residues" evidence="9">
    <location>
        <begin position="717"/>
        <end position="732"/>
    </location>
</feature>
<evidence type="ECO:0000256" key="9">
    <source>
        <dbReference type="SAM" id="MobiDB-lite"/>
    </source>
</evidence>
<feature type="region of interest" description="Disordered" evidence="9">
    <location>
        <begin position="1148"/>
        <end position="1172"/>
    </location>
</feature>
<dbReference type="Pfam" id="PF02375">
    <property type="entry name" value="JmjN"/>
    <property type="match status" value="1"/>
</dbReference>
<feature type="non-terminal residue" evidence="12">
    <location>
        <position position="1172"/>
    </location>
</feature>
<feature type="compositionally biased region" description="Basic and acidic residues" evidence="9">
    <location>
        <begin position="306"/>
        <end position="322"/>
    </location>
</feature>
<dbReference type="AlphaFoldDB" id="A0A7R9BKA6"/>
<organism evidence="12">
    <name type="scientific">Notodromas monacha</name>
    <dbReference type="NCBI Taxonomy" id="399045"/>
    <lineage>
        <taxon>Eukaryota</taxon>
        <taxon>Metazoa</taxon>
        <taxon>Ecdysozoa</taxon>
        <taxon>Arthropoda</taxon>
        <taxon>Crustacea</taxon>
        <taxon>Oligostraca</taxon>
        <taxon>Ostracoda</taxon>
        <taxon>Podocopa</taxon>
        <taxon>Podocopida</taxon>
        <taxon>Cypridocopina</taxon>
        <taxon>Cypridoidea</taxon>
        <taxon>Cyprididae</taxon>
        <taxon>Notodromas</taxon>
    </lineage>
</organism>
<evidence type="ECO:0000313" key="13">
    <source>
        <dbReference type="Proteomes" id="UP000678499"/>
    </source>
</evidence>
<accession>A0A7R9BKA6</accession>
<dbReference type="EMBL" id="CAJPEX010000746">
    <property type="protein sequence ID" value="CAG0917062.1"/>
    <property type="molecule type" value="Genomic_DNA"/>
</dbReference>
<feature type="domain" description="JmjN" evidence="11">
    <location>
        <begin position="959"/>
        <end position="1000"/>
    </location>
</feature>
<dbReference type="GO" id="GO:0003677">
    <property type="term" value="F:DNA binding"/>
    <property type="evidence" value="ECO:0007669"/>
    <property type="project" value="InterPro"/>
</dbReference>
<evidence type="ECO:0000256" key="6">
    <source>
        <dbReference type="ARBA" id="ARBA00023010"/>
    </source>
</evidence>
<evidence type="ECO:0000256" key="2">
    <source>
        <dbReference type="ARBA" id="ARBA00022448"/>
    </source>
</evidence>
<keyword evidence="7" id="KW-0496">Mitochondrion</keyword>
<feature type="compositionally biased region" description="Basic and acidic residues" evidence="9">
    <location>
        <begin position="875"/>
        <end position="885"/>
    </location>
</feature>
<dbReference type="EMBL" id="OA882783">
    <property type="protein sequence ID" value="CAD7276910.1"/>
    <property type="molecule type" value="Genomic_DNA"/>
</dbReference>
<evidence type="ECO:0000259" key="11">
    <source>
        <dbReference type="PROSITE" id="PS51183"/>
    </source>
</evidence>
<evidence type="ECO:0000256" key="3">
    <source>
        <dbReference type="ARBA" id="ARBA00022723"/>
    </source>
</evidence>
<dbReference type="InterPro" id="IPR001606">
    <property type="entry name" value="ARID_dom"/>
</dbReference>
<dbReference type="SMART" id="SM01014">
    <property type="entry name" value="ARID"/>
    <property type="match status" value="1"/>
</dbReference>
<dbReference type="SMART" id="SM00545">
    <property type="entry name" value="JmjN"/>
    <property type="match status" value="1"/>
</dbReference>
<feature type="domain" description="ARID" evidence="10">
    <location>
        <begin position="1023"/>
        <end position="1115"/>
    </location>
</feature>
<dbReference type="Gene3D" id="1.10.150.60">
    <property type="entry name" value="ARID DNA-binding domain"/>
    <property type="match status" value="1"/>
</dbReference>
<feature type="region of interest" description="Disordered" evidence="9">
    <location>
        <begin position="663"/>
        <end position="805"/>
    </location>
</feature>
<feature type="compositionally biased region" description="Polar residues" evidence="9">
    <location>
        <begin position="252"/>
        <end position="268"/>
    </location>
</feature>
<dbReference type="OrthoDB" id="1551503at2759"/>
<feature type="compositionally biased region" description="Low complexity" evidence="9">
    <location>
        <begin position="705"/>
        <end position="714"/>
    </location>
</feature>
<feature type="compositionally biased region" description="Basic and acidic residues" evidence="9">
    <location>
        <begin position="411"/>
        <end position="424"/>
    </location>
</feature>
<evidence type="ECO:0000313" key="12">
    <source>
        <dbReference type="EMBL" id="CAD7276910.1"/>
    </source>
</evidence>